<evidence type="ECO:0000313" key="1">
    <source>
        <dbReference type="EMBL" id="CAD7434290.1"/>
    </source>
</evidence>
<accession>A0A7R9EJT4</accession>
<gene>
    <name evidence="1" type="ORF">TMSB3V08_LOCUS10943</name>
</gene>
<name>A0A7R9EJT4_9NEOP</name>
<proteinExistence type="predicted"/>
<organism evidence="1">
    <name type="scientific">Timema monikensis</name>
    <dbReference type="NCBI Taxonomy" id="170555"/>
    <lineage>
        <taxon>Eukaryota</taxon>
        <taxon>Metazoa</taxon>
        <taxon>Ecdysozoa</taxon>
        <taxon>Arthropoda</taxon>
        <taxon>Hexapoda</taxon>
        <taxon>Insecta</taxon>
        <taxon>Pterygota</taxon>
        <taxon>Neoptera</taxon>
        <taxon>Polyneoptera</taxon>
        <taxon>Phasmatodea</taxon>
        <taxon>Timematodea</taxon>
        <taxon>Timematoidea</taxon>
        <taxon>Timematidae</taxon>
        <taxon>Timema</taxon>
    </lineage>
</organism>
<sequence length="146" mass="15780">MLPADDSTLVASAVENGQTVVLTEAGKLALNLTQENIQNLVQNSVPITSPKTTAIPVNKRKVITIRASQLYSMDGQKAPNILKRVDGNRNLSGTFPSNVMLTSARTVSSPALLRNNSKAESAMDMWSYQNHSHRQLGVYVAACTIL</sequence>
<dbReference type="EMBL" id="OB797376">
    <property type="protein sequence ID" value="CAD7434290.1"/>
    <property type="molecule type" value="Genomic_DNA"/>
</dbReference>
<dbReference type="AlphaFoldDB" id="A0A7R9EJT4"/>
<protein>
    <submittedName>
        <fullName evidence="1">Uncharacterized protein</fullName>
    </submittedName>
</protein>
<reference evidence="1" key="1">
    <citation type="submission" date="2020-11" db="EMBL/GenBank/DDBJ databases">
        <authorList>
            <person name="Tran Van P."/>
        </authorList>
    </citation>
    <scope>NUCLEOTIDE SEQUENCE</scope>
</reference>